<feature type="binding site" evidence="15">
    <location>
        <begin position="22"/>
        <end position="26"/>
    </location>
    <ligand>
        <name>ADP</name>
        <dbReference type="ChEBI" id="CHEBI:456216"/>
        <note>allosteric activator; ligand shared between dimeric partners</note>
    </ligand>
</feature>
<dbReference type="GO" id="GO:0046872">
    <property type="term" value="F:metal ion binding"/>
    <property type="evidence" value="ECO:0007669"/>
    <property type="project" value="UniProtKB-KW"/>
</dbReference>
<dbReference type="AlphaFoldDB" id="A0A4R8MM64"/>
<proteinExistence type="inferred from homology"/>
<dbReference type="Proteomes" id="UP000295066">
    <property type="component" value="Unassembled WGS sequence"/>
</dbReference>
<keyword evidence="9 15" id="KW-0547">Nucleotide-binding</keyword>
<evidence type="ECO:0000256" key="8">
    <source>
        <dbReference type="ARBA" id="ARBA00022723"/>
    </source>
</evidence>
<dbReference type="InterPro" id="IPR035966">
    <property type="entry name" value="PKF_sf"/>
</dbReference>
<feature type="binding site" evidence="15">
    <location>
        <position position="163"/>
    </location>
    <ligand>
        <name>substrate</name>
        <note>ligand shared between dimeric partners</note>
    </ligand>
</feature>
<dbReference type="EMBL" id="SORI01000001">
    <property type="protein sequence ID" value="TDY65115.1"/>
    <property type="molecule type" value="Genomic_DNA"/>
</dbReference>
<evidence type="ECO:0000313" key="18">
    <source>
        <dbReference type="Proteomes" id="UP000295066"/>
    </source>
</evidence>
<sequence length="320" mass="34132">MMKRIAVLTSGGDSPGMNAAVRAVVRTALYHGMETIGVMRGFEGLMDGDCMTLDRAAVGGIIHRGGTILRTARSERFKTEAGQRAALVQMENRKVDALVVIGGDGSFRGALELEKKGLPVIGIPGTIDNDIAGTDVTIGYDTAVNTALSAVQKLRDTASSHDRLFIVEVMGRDAGFLALEVAVSSGAEYVVVPEIQLDIAKMCDHLHYSRKRGKTHSLIILAEGVMSAHELKNRLQDTGGYDARVTVLGYIQRGGSPSSFDTVLASRMGAFAVESLLEGKSGSMVCSICGQMTLCPLEDAWKSPKHLNPELLALVEKLSV</sequence>
<feature type="binding site" description="in other chain" evidence="15">
    <location>
        <begin position="170"/>
        <end position="172"/>
    </location>
    <ligand>
        <name>substrate</name>
        <note>ligand shared between dimeric partners</note>
    </ligand>
</feature>
<dbReference type="GO" id="GO:0003872">
    <property type="term" value="F:6-phosphofructokinase activity"/>
    <property type="evidence" value="ECO:0007669"/>
    <property type="project" value="UniProtKB-UniRule"/>
</dbReference>
<keyword evidence="7 15" id="KW-0808">Transferase</keyword>
<comment type="subunit">
    <text evidence="4 15">Homotetramer.</text>
</comment>
<dbReference type="PIRSF" id="PIRSF000532">
    <property type="entry name" value="ATP_PFK_prok"/>
    <property type="match status" value="1"/>
</dbReference>
<feature type="domain" description="Phosphofructokinase" evidence="16">
    <location>
        <begin position="4"/>
        <end position="275"/>
    </location>
</feature>
<dbReference type="NCBIfam" id="NF002872">
    <property type="entry name" value="PRK03202.1"/>
    <property type="match status" value="1"/>
</dbReference>
<comment type="function">
    <text evidence="15">Catalyzes the phosphorylation of D-fructose 6-phosphate to fructose 1,6-bisphosphate by ATP, the first committing step of glycolysis.</text>
</comment>
<evidence type="ECO:0000256" key="15">
    <source>
        <dbReference type="HAMAP-Rule" id="MF_00339"/>
    </source>
</evidence>
<dbReference type="GO" id="GO:0070095">
    <property type="term" value="F:fructose-6-phosphate binding"/>
    <property type="evidence" value="ECO:0007669"/>
    <property type="project" value="TreeGrafter"/>
</dbReference>
<keyword evidence="13 15" id="KW-0324">Glycolysis</keyword>
<feature type="binding site" evidence="15">
    <location>
        <begin position="73"/>
        <end position="74"/>
    </location>
    <ligand>
        <name>ATP</name>
        <dbReference type="ChEBI" id="CHEBI:30616"/>
    </ligand>
</feature>
<evidence type="ECO:0000256" key="2">
    <source>
        <dbReference type="ARBA" id="ARBA00004496"/>
    </source>
</evidence>
<feature type="binding site" description="in other chain" evidence="15">
    <location>
        <begin position="186"/>
        <end position="188"/>
    </location>
    <ligand>
        <name>ADP</name>
        <dbReference type="ChEBI" id="CHEBI:456216"/>
        <note>allosteric activator; ligand shared between dimeric partners</note>
    </ligand>
</feature>
<dbReference type="InterPro" id="IPR022953">
    <property type="entry name" value="ATP_PFK"/>
</dbReference>
<dbReference type="FunFam" id="3.40.50.450:FF:000001">
    <property type="entry name" value="ATP-dependent 6-phosphofructokinase"/>
    <property type="match status" value="1"/>
</dbReference>
<keyword evidence="12 15" id="KW-0460">Magnesium</keyword>
<dbReference type="GO" id="GO:0030388">
    <property type="term" value="P:fructose 1,6-bisphosphate metabolic process"/>
    <property type="evidence" value="ECO:0007669"/>
    <property type="project" value="TreeGrafter"/>
</dbReference>
<feature type="binding site" evidence="15">
    <location>
        <position position="104"/>
    </location>
    <ligand>
        <name>Mg(2+)</name>
        <dbReference type="ChEBI" id="CHEBI:18420"/>
        <note>catalytic</note>
    </ligand>
</feature>
<keyword evidence="10 15" id="KW-0418">Kinase</keyword>
<evidence type="ECO:0000256" key="6">
    <source>
        <dbReference type="ARBA" id="ARBA00022533"/>
    </source>
</evidence>
<evidence type="ECO:0000313" key="17">
    <source>
        <dbReference type="EMBL" id="TDY65115.1"/>
    </source>
</evidence>
<evidence type="ECO:0000256" key="5">
    <source>
        <dbReference type="ARBA" id="ARBA00022490"/>
    </source>
</evidence>
<keyword evidence="5 15" id="KW-0963">Cytoplasm</keyword>
<evidence type="ECO:0000256" key="13">
    <source>
        <dbReference type="ARBA" id="ARBA00023152"/>
    </source>
</evidence>
<feature type="binding site" evidence="15">
    <location>
        <begin position="103"/>
        <end position="106"/>
    </location>
    <ligand>
        <name>ATP</name>
        <dbReference type="ChEBI" id="CHEBI:30616"/>
    </ligand>
</feature>
<dbReference type="UniPathway" id="UPA00109">
    <property type="reaction ID" value="UER00182"/>
</dbReference>
<dbReference type="HAMAP" id="MF_00339">
    <property type="entry name" value="Phosphofructokinase_I_B1"/>
    <property type="match status" value="1"/>
</dbReference>
<feature type="binding site" description="in other chain" evidence="15">
    <location>
        <begin position="214"/>
        <end position="216"/>
    </location>
    <ligand>
        <name>ADP</name>
        <dbReference type="ChEBI" id="CHEBI:456216"/>
        <note>allosteric activator; ligand shared between dimeric partners</note>
    </ligand>
</feature>
<feature type="binding site" evidence="15">
    <location>
        <position position="244"/>
    </location>
    <ligand>
        <name>substrate</name>
        <note>ligand shared between dimeric partners</note>
    </ligand>
</feature>
<reference evidence="17 18" key="1">
    <citation type="submission" date="2019-03" db="EMBL/GenBank/DDBJ databases">
        <title>Genomic Encyclopedia of Type Strains, Phase IV (KMG-IV): sequencing the most valuable type-strain genomes for metagenomic binning, comparative biology and taxonomic classification.</title>
        <authorList>
            <person name="Goeker M."/>
        </authorList>
    </citation>
    <scope>NUCLEOTIDE SEQUENCE [LARGE SCALE GENOMIC DNA]</scope>
    <source>
        <strain evidence="17 18">DSM 25964</strain>
    </source>
</reference>
<feature type="binding site" description="in other chain" evidence="15">
    <location>
        <begin position="250"/>
        <end position="253"/>
    </location>
    <ligand>
        <name>substrate</name>
        <note>ligand shared between dimeric partners</note>
    </ligand>
</feature>
<dbReference type="GO" id="GO:0005945">
    <property type="term" value="C:6-phosphofructokinase complex"/>
    <property type="evidence" value="ECO:0007669"/>
    <property type="project" value="TreeGrafter"/>
</dbReference>
<comment type="caution">
    <text evidence="17">The sequence shown here is derived from an EMBL/GenBank/DDBJ whole genome shotgun (WGS) entry which is preliminary data.</text>
</comment>
<evidence type="ECO:0000256" key="4">
    <source>
        <dbReference type="ARBA" id="ARBA00011881"/>
    </source>
</evidence>
<dbReference type="InterPro" id="IPR012003">
    <property type="entry name" value="ATP_PFK_prok-type"/>
</dbReference>
<dbReference type="PANTHER" id="PTHR13697:SF4">
    <property type="entry name" value="ATP-DEPENDENT 6-PHOSPHOFRUCTOKINASE"/>
    <property type="match status" value="1"/>
</dbReference>
<dbReference type="GO" id="GO:0006002">
    <property type="term" value="P:fructose 6-phosphate metabolic process"/>
    <property type="evidence" value="ECO:0007669"/>
    <property type="project" value="UniProtKB-UniRule"/>
</dbReference>
<evidence type="ECO:0000256" key="12">
    <source>
        <dbReference type="ARBA" id="ARBA00022842"/>
    </source>
</evidence>
<dbReference type="EC" id="2.7.1.11" evidence="15"/>
<dbReference type="GO" id="GO:0016208">
    <property type="term" value="F:AMP binding"/>
    <property type="evidence" value="ECO:0007669"/>
    <property type="project" value="TreeGrafter"/>
</dbReference>
<dbReference type="NCBIfam" id="TIGR02482">
    <property type="entry name" value="PFKA_ATP"/>
    <property type="match status" value="1"/>
</dbReference>
<organism evidence="17 18">
    <name type="scientific">Aminivibrio pyruvatiphilus</name>
    <dbReference type="NCBI Taxonomy" id="1005740"/>
    <lineage>
        <taxon>Bacteria</taxon>
        <taxon>Thermotogati</taxon>
        <taxon>Synergistota</taxon>
        <taxon>Synergistia</taxon>
        <taxon>Synergistales</taxon>
        <taxon>Aminobacteriaceae</taxon>
        <taxon>Aminivibrio</taxon>
    </lineage>
</organism>
<keyword evidence="8 15" id="KW-0479">Metal-binding</keyword>
<comment type="catalytic activity">
    <reaction evidence="14 15">
        <text>beta-D-fructose 6-phosphate + ATP = beta-D-fructose 1,6-bisphosphate + ADP + H(+)</text>
        <dbReference type="Rhea" id="RHEA:16109"/>
        <dbReference type="ChEBI" id="CHEBI:15378"/>
        <dbReference type="ChEBI" id="CHEBI:30616"/>
        <dbReference type="ChEBI" id="CHEBI:32966"/>
        <dbReference type="ChEBI" id="CHEBI:57634"/>
        <dbReference type="ChEBI" id="CHEBI:456216"/>
        <dbReference type="EC" id="2.7.1.11"/>
    </reaction>
</comment>
<dbReference type="InterPro" id="IPR000023">
    <property type="entry name" value="Phosphofructokinase_dom"/>
</dbReference>
<dbReference type="Gene3D" id="3.40.50.450">
    <property type="match status" value="1"/>
</dbReference>
<comment type="similarity">
    <text evidence="15">Belongs to the phosphofructokinase type A (PFKA) family. ATP-dependent PFK group I subfamily. Prokaryotic clade 'B1' sub-subfamily.</text>
</comment>
<evidence type="ECO:0000259" key="16">
    <source>
        <dbReference type="Pfam" id="PF00365"/>
    </source>
</evidence>
<feature type="binding site" evidence="15">
    <location>
        <position position="12"/>
    </location>
    <ligand>
        <name>ATP</name>
        <dbReference type="ChEBI" id="CHEBI:30616"/>
    </ligand>
</feature>
<dbReference type="SUPFAM" id="SSF53784">
    <property type="entry name" value="Phosphofructokinase"/>
    <property type="match status" value="1"/>
</dbReference>
<comment type="subcellular location">
    <subcellularLocation>
        <location evidence="2 15">Cytoplasm</location>
    </subcellularLocation>
</comment>
<keyword evidence="11 15" id="KW-0067">ATP-binding</keyword>
<evidence type="ECO:0000256" key="10">
    <source>
        <dbReference type="ARBA" id="ARBA00022777"/>
    </source>
</evidence>
<keyword evidence="18" id="KW-1185">Reference proteome</keyword>
<dbReference type="GO" id="GO:0061621">
    <property type="term" value="P:canonical glycolysis"/>
    <property type="evidence" value="ECO:0007669"/>
    <property type="project" value="TreeGrafter"/>
</dbReference>
<comment type="cofactor">
    <cofactor evidence="1 15">
        <name>Mg(2+)</name>
        <dbReference type="ChEBI" id="CHEBI:18420"/>
    </cofactor>
</comment>
<dbReference type="GO" id="GO:0042802">
    <property type="term" value="F:identical protein binding"/>
    <property type="evidence" value="ECO:0007669"/>
    <property type="project" value="TreeGrafter"/>
</dbReference>
<evidence type="ECO:0000256" key="3">
    <source>
        <dbReference type="ARBA" id="ARBA00004679"/>
    </source>
</evidence>
<dbReference type="GO" id="GO:0048029">
    <property type="term" value="F:monosaccharide binding"/>
    <property type="evidence" value="ECO:0007669"/>
    <property type="project" value="TreeGrafter"/>
</dbReference>
<feature type="binding site" description="in other chain" evidence="15">
    <location>
        <position position="212"/>
    </location>
    <ligand>
        <name>ADP</name>
        <dbReference type="ChEBI" id="CHEBI:456216"/>
        <note>allosteric activator; ligand shared between dimeric partners</note>
    </ligand>
</feature>
<feature type="binding site" description="in other chain" evidence="15">
    <location>
        <position position="223"/>
    </location>
    <ligand>
        <name>substrate</name>
        <note>ligand shared between dimeric partners</note>
    </ligand>
</feature>
<evidence type="ECO:0000256" key="9">
    <source>
        <dbReference type="ARBA" id="ARBA00022741"/>
    </source>
</evidence>
<name>A0A4R8MM64_9BACT</name>
<evidence type="ECO:0000256" key="11">
    <source>
        <dbReference type="ARBA" id="ARBA00022840"/>
    </source>
</evidence>
<accession>A0A4R8MM64</accession>
<evidence type="ECO:0000256" key="1">
    <source>
        <dbReference type="ARBA" id="ARBA00001946"/>
    </source>
</evidence>
<comment type="caution">
    <text evidence="15">Lacks conserved residue(s) required for the propagation of feature annotation.</text>
</comment>
<evidence type="ECO:0000256" key="7">
    <source>
        <dbReference type="ARBA" id="ARBA00022679"/>
    </source>
</evidence>
<dbReference type="GO" id="GO:0005524">
    <property type="term" value="F:ATP binding"/>
    <property type="evidence" value="ECO:0007669"/>
    <property type="project" value="UniProtKB-UniRule"/>
</dbReference>
<protein>
    <recommendedName>
        <fullName evidence="15">ATP-dependent 6-phosphofructokinase</fullName>
        <shortName evidence="15">ATP-PFK</shortName>
        <shortName evidence="15">Phosphofructokinase</shortName>
        <ecNumber evidence="15">2.7.1.11</ecNumber>
    </recommendedName>
    <alternativeName>
        <fullName evidence="15">Phosphohexokinase</fullName>
    </alternativeName>
</protein>
<dbReference type="Gene3D" id="3.40.50.460">
    <property type="entry name" value="Phosphofructokinase domain"/>
    <property type="match status" value="1"/>
</dbReference>
<feature type="active site" description="Proton acceptor" evidence="15">
    <location>
        <position position="128"/>
    </location>
</feature>
<feature type="binding site" description="in other chain" evidence="15">
    <location>
        <position position="155"/>
    </location>
    <ligand>
        <name>ADP</name>
        <dbReference type="ChEBI" id="CHEBI:456216"/>
        <note>allosteric activator; ligand shared between dimeric partners</note>
    </ligand>
</feature>
<comment type="activity regulation">
    <text evidence="15">Allosterically activated by ADP and other diphosphonucleosides, and allosterically inhibited by phosphoenolpyruvate.</text>
</comment>
<evidence type="ECO:0000256" key="14">
    <source>
        <dbReference type="ARBA" id="ARBA00048070"/>
    </source>
</evidence>
<dbReference type="PANTHER" id="PTHR13697">
    <property type="entry name" value="PHOSPHOFRUCTOKINASE"/>
    <property type="match status" value="1"/>
</dbReference>
<dbReference type="InterPro" id="IPR012828">
    <property type="entry name" value="PFKA_ATP_prok"/>
</dbReference>
<feature type="binding site" description="in other chain" evidence="15">
    <location>
        <begin position="126"/>
        <end position="128"/>
    </location>
    <ligand>
        <name>substrate</name>
        <note>ligand shared between dimeric partners</note>
    </ligand>
</feature>
<dbReference type="PRINTS" id="PR00476">
    <property type="entry name" value="PHFRCTKINASE"/>
</dbReference>
<dbReference type="FunFam" id="3.40.50.460:FF:000002">
    <property type="entry name" value="ATP-dependent 6-phosphofructokinase"/>
    <property type="match status" value="1"/>
</dbReference>
<keyword evidence="6 15" id="KW-0021">Allosteric enzyme</keyword>
<gene>
    <name evidence="15" type="primary">pfkA</name>
    <name evidence="17" type="ORF">C8D99_101265</name>
</gene>
<comment type="pathway">
    <text evidence="3 15">Carbohydrate degradation; glycolysis; D-glyceraldehyde 3-phosphate and glycerone phosphate from D-glucose: step 3/4.</text>
</comment>
<dbReference type="Pfam" id="PF00365">
    <property type="entry name" value="PFK"/>
    <property type="match status" value="1"/>
</dbReference>